<evidence type="ECO:0000313" key="1">
    <source>
        <dbReference type="EMBL" id="KXB34881.1"/>
    </source>
</evidence>
<dbReference type="Proteomes" id="UP000070675">
    <property type="component" value="Unassembled WGS sequence"/>
</dbReference>
<evidence type="ECO:0000313" key="2">
    <source>
        <dbReference type="Proteomes" id="UP000070675"/>
    </source>
</evidence>
<accession>A0A133XVB0</accession>
<keyword evidence="2" id="KW-1185">Reference proteome</keyword>
<proteinExistence type="predicted"/>
<reference evidence="2" key="1">
    <citation type="submission" date="2016-01" db="EMBL/GenBank/DDBJ databases">
        <authorList>
            <person name="Mitreva M."/>
            <person name="Pepin K.H."/>
            <person name="Mihindukulasuriya K.A."/>
            <person name="Fulton R."/>
            <person name="Fronick C."/>
            <person name="O'Laughlin M."/>
            <person name="Miner T."/>
            <person name="Herter B."/>
            <person name="Rosa B.A."/>
            <person name="Cordes M."/>
            <person name="Tomlinson C."/>
            <person name="Wollam A."/>
            <person name="Palsikar V.B."/>
            <person name="Mardis E.R."/>
            <person name="Wilson R.K."/>
        </authorList>
    </citation>
    <scope>NUCLEOTIDE SEQUENCE [LARGE SCALE GENOMIC DNA]</scope>
    <source>
        <strain evidence="2">DNF00019</strain>
    </source>
</reference>
<name>A0A133XVB0_9ACTN</name>
<sequence>MQTAMLQPSSSKPHPIESVLGERISPQVDRFKHQMNRIHHLQTVSCLFVKHYLASWGYHSKGVFLALAEDPEAKKYFKDFDLEELTSVDLLIL</sequence>
<dbReference type="RefSeq" id="WP_156422845.1">
    <property type="nucleotide sequence ID" value="NZ_KQ959490.1"/>
</dbReference>
<gene>
    <name evidence="1" type="ORF">HMPREF3192_00701</name>
</gene>
<protein>
    <submittedName>
        <fullName evidence="1">Uncharacterized protein</fullName>
    </submittedName>
</protein>
<dbReference type="EMBL" id="LSCR01000010">
    <property type="protein sequence ID" value="KXB34881.1"/>
    <property type="molecule type" value="Genomic_DNA"/>
</dbReference>
<dbReference type="AlphaFoldDB" id="A0A133XVB0"/>
<feature type="non-terminal residue" evidence="1">
    <location>
        <position position="93"/>
    </location>
</feature>
<dbReference type="STRING" id="1393034.HMPREF3192_00701"/>
<comment type="caution">
    <text evidence="1">The sequence shown here is derived from an EMBL/GenBank/DDBJ whole genome shotgun (WGS) entry which is preliminary data.</text>
</comment>
<organism evidence="1 2">
    <name type="scientific">Atopobium deltae</name>
    <dbReference type="NCBI Taxonomy" id="1393034"/>
    <lineage>
        <taxon>Bacteria</taxon>
        <taxon>Bacillati</taxon>
        <taxon>Actinomycetota</taxon>
        <taxon>Coriobacteriia</taxon>
        <taxon>Coriobacteriales</taxon>
        <taxon>Atopobiaceae</taxon>
        <taxon>Atopobium</taxon>
    </lineage>
</organism>